<dbReference type="Pfam" id="PF00069">
    <property type="entry name" value="Pkinase"/>
    <property type="match status" value="1"/>
</dbReference>
<evidence type="ECO:0000256" key="2">
    <source>
        <dbReference type="ARBA" id="ARBA00022679"/>
    </source>
</evidence>
<accession>A0A448Z637</accession>
<evidence type="ECO:0000313" key="7">
    <source>
        <dbReference type="EMBL" id="VEU37491.1"/>
    </source>
</evidence>
<dbReference type="Proteomes" id="UP000291116">
    <property type="component" value="Unassembled WGS sequence"/>
</dbReference>
<evidence type="ECO:0000256" key="3">
    <source>
        <dbReference type="ARBA" id="ARBA00022741"/>
    </source>
</evidence>
<evidence type="ECO:0000259" key="6">
    <source>
        <dbReference type="PROSITE" id="PS50011"/>
    </source>
</evidence>
<dbReference type="PROSITE" id="PS00109">
    <property type="entry name" value="PROTEIN_KINASE_TYR"/>
    <property type="match status" value="1"/>
</dbReference>
<dbReference type="PROSITE" id="PS50011">
    <property type="entry name" value="PROTEIN_KINASE_DOM"/>
    <property type="match status" value="1"/>
</dbReference>
<protein>
    <recommendedName>
        <fullName evidence="6">Protein kinase domain-containing protein</fullName>
    </recommendedName>
</protein>
<evidence type="ECO:0000256" key="5">
    <source>
        <dbReference type="ARBA" id="ARBA00022840"/>
    </source>
</evidence>
<dbReference type="FunFam" id="1.10.510.10:FF:001786">
    <property type="entry name" value="Ser/thr kinase"/>
    <property type="match status" value="1"/>
</dbReference>
<keyword evidence="8" id="KW-1185">Reference proteome</keyword>
<proteinExistence type="predicted"/>
<feature type="domain" description="Protein kinase" evidence="6">
    <location>
        <begin position="78"/>
        <end position="396"/>
    </location>
</feature>
<dbReference type="InterPro" id="IPR008266">
    <property type="entry name" value="Tyr_kinase_AS"/>
</dbReference>
<dbReference type="EMBL" id="CAACVS010000127">
    <property type="protein sequence ID" value="VEU37491.1"/>
    <property type="molecule type" value="Genomic_DNA"/>
</dbReference>
<organism evidence="7 8">
    <name type="scientific">Pseudo-nitzschia multistriata</name>
    <dbReference type="NCBI Taxonomy" id="183589"/>
    <lineage>
        <taxon>Eukaryota</taxon>
        <taxon>Sar</taxon>
        <taxon>Stramenopiles</taxon>
        <taxon>Ochrophyta</taxon>
        <taxon>Bacillariophyta</taxon>
        <taxon>Bacillariophyceae</taxon>
        <taxon>Bacillariophycidae</taxon>
        <taxon>Bacillariales</taxon>
        <taxon>Bacillariaceae</taxon>
        <taxon>Pseudo-nitzschia</taxon>
    </lineage>
</organism>
<dbReference type="Gene3D" id="1.10.510.10">
    <property type="entry name" value="Transferase(Phosphotransferase) domain 1"/>
    <property type="match status" value="1"/>
</dbReference>
<dbReference type="AlphaFoldDB" id="A0A448Z637"/>
<reference evidence="7 8" key="1">
    <citation type="submission" date="2019-01" db="EMBL/GenBank/DDBJ databases">
        <authorList>
            <person name="Ferrante I. M."/>
        </authorList>
    </citation>
    <scope>NUCLEOTIDE SEQUENCE [LARGE SCALE GENOMIC DNA]</scope>
    <source>
        <strain evidence="7 8">B856</strain>
    </source>
</reference>
<gene>
    <name evidence="7" type="ORF">PSNMU_V1.4_AUG-EV-PASAV3_0042180</name>
</gene>
<keyword evidence="3" id="KW-0547">Nucleotide-binding</keyword>
<keyword evidence="2" id="KW-0808">Transferase</keyword>
<evidence type="ECO:0000256" key="4">
    <source>
        <dbReference type="ARBA" id="ARBA00022777"/>
    </source>
</evidence>
<dbReference type="OrthoDB" id="541276at2759"/>
<keyword evidence="1" id="KW-0723">Serine/threonine-protein kinase</keyword>
<name>A0A448Z637_9STRA</name>
<evidence type="ECO:0000313" key="8">
    <source>
        <dbReference type="Proteomes" id="UP000291116"/>
    </source>
</evidence>
<dbReference type="InterPro" id="IPR000719">
    <property type="entry name" value="Prot_kinase_dom"/>
</dbReference>
<dbReference type="GO" id="GO:0005524">
    <property type="term" value="F:ATP binding"/>
    <property type="evidence" value="ECO:0007669"/>
    <property type="project" value="UniProtKB-KW"/>
</dbReference>
<keyword evidence="5" id="KW-0067">ATP-binding</keyword>
<dbReference type="InterPro" id="IPR011009">
    <property type="entry name" value="Kinase-like_dom_sf"/>
</dbReference>
<dbReference type="PANTHER" id="PTHR24345">
    <property type="entry name" value="SERINE/THREONINE-PROTEIN KINASE PLK"/>
    <property type="match status" value="1"/>
</dbReference>
<dbReference type="PANTHER" id="PTHR24345:SF91">
    <property type="entry name" value="SERINE_THREONINE-PROTEIN KINASE PLK4"/>
    <property type="match status" value="1"/>
</dbReference>
<dbReference type="SUPFAM" id="SSF56112">
    <property type="entry name" value="Protein kinase-like (PK-like)"/>
    <property type="match status" value="1"/>
</dbReference>
<evidence type="ECO:0000256" key="1">
    <source>
        <dbReference type="ARBA" id="ARBA00022527"/>
    </source>
</evidence>
<dbReference type="GO" id="GO:0005634">
    <property type="term" value="C:nucleus"/>
    <property type="evidence" value="ECO:0007669"/>
    <property type="project" value="TreeGrafter"/>
</dbReference>
<dbReference type="GO" id="GO:0004674">
    <property type="term" value="F:protein serine/threonine kinase activity"/>
    <property type="evidence" value="ECO:0007669"/>
    <property type="project" value="UniProtKB-KW"/>
</dbReference>
<sequence length="411" mass="45933">MESSLNARLTFEQVRASGEPCRPLEFPPPQVGKGIRVRALVIDSNTGERRGWSIIHREDFGISSKIANGHCEPQFVAYAPSRQLQTAIYGSVWACVVLKRHYGVAANNDAAIAVGIEPGSPCAPIVWETTNRFVAIKMVEWAKVQQSRGALLEDPIKEIAAMQYIGNTSPHLLGPVEALQDNDCLYNIMPYCNGGDLFGVVVNYAQESGGERGMPEPVARYWFRQILKGLFHLQSVGVCHRDLSLENILVDNENCLIIDMGMCLHVPYNDPAIPGNVVDARRGSTRRLMRPQGVCGKHNYMSPEVYANTGPFDGFAIDLWSTAVILYIMFTGFPPYEMADMRNKRFEIIAKGRLVQQLEEWDVHLSEDAGDLLQNMMKVDPRERLTLAEVMSHPWVVNGDVQPPPPRQSFH</sequence>
<keyword evidence="4" id="KW-0418">Kinase</keyword>